<name>A0A5E4MNN6_9HEMI</name>
<reference evidence="3 4" key="1">
    <citation type="submission" date="2019-08" db="EMBL/GenBank/DDBJ databases">
        <authorList>
            <person name="Alioto T."/>
            <person name="Alioto T."/>
            <person name="Gomez Garrido J."/>
        </authorList>
    </citation>
    <scope>NUCLEOTIDE SEQUENCE [LARGE SCALE GENOMIC DNA]</scope>
</reference>
<feature type="coiled-coil region" evidence="1">
    <location>
        <begin position="548"/>
        <end position="617"/>
    </location>
</feature>
<accession>A0A5E4MNN6</accession>
<keyword evidence="4" id="KW-1185">Reference proteome</keyword>
<dbReference type="OrthoDB" id="25391at2759"/>
<dbReference type="Proteomes" id="UP000325440">
    <property type="component" value="Unassembled WGS sequence"/>
</dbReference>
<keyword evidence="1" id="KW-0175">Coiled coil</keyword>
<evidence type="ECO:0000256" key="1">
    <source>
        <dbReference type="SAM" id="Coils"/>
    </source>
</evidence>
<gene>
    <name evidence="3" type="ORF">CINCED_3A019370</name>
</gene>
<evidence type="ECO:0000256" key="2">
    <source>
        <dbReference type="SAM" id="MobiDB-lite"/>
    </source>
</evidence>
<feature type="coiled-coil region" evidence="1">
    <location>
        <begin position="648"/>
        <end position="774"/>
    </location>
</feature>
<dbReference type="EMBL" id="CABPRJ010000978">
    <property type="protein sequence ID" value="VVC33896.1"/>
    <property type="molecule type" value="Genomic_DNA"/>
</dbReference>
<proteinExistence type="predicted"/>
<feature type="coiled-coil region" evidence="1">
    <location>
        <begin position="165"/>
        <end position="350"/>
    </location>
</feature>
<feature type="region of interest" description="Disordered" evidence="2">
    <location>
        <begin position="60"/>
        <end position="97"/>
    </location>
</feature>
<evidence type="ECO:0000313" key="3">
    <source>
        <dbReference type="EMBL" id="VVC33896.1"/>
    </source>
</evidence>
<sequence>MNHFGHENPGQSLFQGSDLASIQVNNDFQDDNEDHLDRQRLDQELKLELDHVFNESETNFSVLTDSHSSDTSEDELQSNRSHSTRSTHNKSKRKRAQIHPNIAYENIHCVNKNFQPDFHKDGSYPSPILQYSVQPKGDKHITSNDTAQTISKKYVYEGISNEVNFETLQALYEIKRSEINRLEKELTEFKMHAGVEIDNLNKNLLISESEGQRKVTEYQRQCENLKEQNKHLEEENLAWKQKVETAEKSNVKLTKELEKIRINMVNLEEQLTNLSRSNGSKQYDTNVDFIVNDLKKKHSQEVANIQDQYKNVLEQMKSKDRHCTLLTNELKKLQQEHHRIIIENNNLISNLTKELNATQKDKSSNSNNFGEIISLSSQLMECSKQNQELNSTLQHLTAENDKLRSNLSASHGNIDKYNTNDVTKLEEDYHKSLELLQKHKDEVKKLTEILNNKERSIAEMGKKEVTYKQCMLKIQQELEKYPRDKSHSSEHSNHDCETLRNVLEMQLEDTMCKLIRTEEDMTLLSKQMNGLDKPSNTSSIAEYMHYHKVSLENVVKQKDDDIEKLKNRMDEYVKEIDELKQLYVKVCSEKEHSLNENEKLEKRFDELSAQFETVNKQFTTVLKEKEELAINIITMKKEISEKQDPLQKQLLEKEIENLKNELMAHKRQKEMIGELKIELMQSKERVLSLEQRLQSECNSKVATYLNQLEKLKKQYDEKVNELKQAKDTISNLTNSDLQMSTKVINEEKILRAKLEDYENSLANIERKHKLAMNEITYKYKNELHELEMLYNKKFNEEKVMCAKMIEDLKSKHKIEIDTLNTVAKQNATDYASQELIEIVAKHEQQFEKAKEIVTLKNNTIKELETKLENAKMEISMKNSQFEQLKEMRSSMSDIDKLKEQIEEERNKFAQIMTNWAQEMRQMKDKLSTTEAEWEKLRIKYTKVKHAAISYKHANQKQEFIYNELLVNCVGFLDELKTKTDNLLTHKENEIQLALKEFENDCKQRRIAMSNDKKLSSFNIS</sequence>
<feature type="coiled-coil region" evidence="1">
    <location>
        <begin position="379"/>
        <end position="463"/>
    </location>
</feature>
<organism evidence="3 4">
    <name type="scientific">Cinara cedri</name>
    <dbReference type="NCBI Taxonomy" id="506608"/>
    <lineage>
        <taxon>Eukaryota</taxon>
        <taxon>Metazoa</taxon>
        <taxon>Ecdysozoa</taxon>
        <taxon>Arthropoda</taxon>
        <taxon>Hexapoda</taxon>
        <taxon>Insecta</taxon>
        <taxon>Pterygota</taxon>
        <taxon>Neoptera</taxon>
        <taxon>Paraneoptera</taxon>
        <taxon>Hemiptera</taxon>
        <taxon>Sternorrhyncha</taxon>
        <taxon>Aphidomorpha</taxon>
        <taxon>Aphidoidea</taxon>
        <taxon>Aphididae</taxon>
        <taxon>Lachninae</taxon>
        <taxon>Cinara</taxon>
    </lineage>
</organism>
<dbReference type="AlphaFoldDB" id="A0A5E4MNN6"/>
<feature type="compositionally biased region" description="Basic residues" evidence="2">
    <location>
        <begin position="82"/>
        <end position="97"/>
    </location>
</feature>
<feature type="coiled-coil region" evidence="1">
    <location>
        <begin position="853"/>
        <end position="939"/>
    </location>
</feature>
<protein>
    <submittedName>
        <fullName evidence="3">Uncharacterized protein</fullName>
    </submittedName>
</protein>
<evidence type="ECO:0000313" key="4">
    <source>
        <dbReference type="Proteomes" id="UP000325440"/>
    </source>
</evidence>